<dbReference type="AlphaFoldDB" id="A0A8T0NG98"/>
<feature type="compositionally biased region" description="Low complexity" evidence="6">
    <location>
        <begin position="1"/>
        <end position="33"/>
    </location>
</feature>
<organism evidence="8 9">
    <name type="scientific">Panicum virgatum</name>
    <name type="common">Blackwell switchgrass</name>
    <dbReference type="NCBI Taxonomy" id="38727"/>
    <lineage>
        <taxon>Eukaryota</taxon>
        <taxon>Viridiplantae</taxon>
        <taxon>Streptophyta</taxon>
        <taxon>Embryophyta</taxon>
        <taxon>Tracheophyta</taxon>
        <taxon>Spermatophyta</taxon>
        <taxon>Magnoliopsida</taxon>
        <taxon>Liliopsida</taxon>
        <taxon>Poales</taxon>
        <taxon>Poaceae</taxon>
        <taxon>PACMAD clade</taxon>
        <taxon>Panicoideae</taxon>
        <taxon>Panicodae</taxon>
        <taxon>Paniceae</taxon>
        <taxon>Panicinae</taxon>
        <taxon>Panicum</taxon>
        <taxon>Panicum sect. Hiantes</taxon>
    </lineage>
</organism>
<dbReference type="Gene3D" id="2.40.50.140">
    <property type="entry name" value="Nucleic acid-binding proteins"/>
    <property type="match status" value="1"/>
</dbReference>
<keyword evidence="3" id="KW-0863">Zinc-finger</keyword>
<evidence type="ECO:0000256" key="4">
    <source>
        <dbReference type="ARBA" id="ARBA00022833"/>
    </source>
</evidence>
<keyword evidence="2" id="KW-0479">Metal-binding</keyword>
<evidence type="ECO:0000256" key="5">
    <source>
        <dbReference type="ARBA" id="ARBA00023125"/>
    </source>
</evidence>
<name>A0A8T0NG98_PANVG</name>
<dbReference type="InterPro" id="IPR012340">
    <property type="entry name" value="NA-bd_OB-fold"/>
</dbReference>
<dbReference type="InterPro" id="IPR013955">
    <property type="entry name" value="Rep_factor-A_C"/>
</dbReference>
<evidence type="ECO:0000256" key="6">
    <source>
        <dbReference type="SAM" id="MobiDB-lite"/>
    </source>
</evidence>
<evidence type="ECO:0000256" key="3">
    <source>
        <dbReference type="ARBA" id="ARBA00022771"/>
    </source>
</evidence>
<dbReference type="Pfam" id="PF08646">
    <property type="entry name" value="Rep_fac-A_C"/>
    <property type="match status" value="1"/>
</dbReference>
<comment type="caution">
    <text evidence="8">The sequence shown here is derived from an EMBL/GenBank/DDBJ whole genome shotgun (WGS) entry which is preliminary data.</text>
</comment>
<feature type="domain" description="Replication factor A C-terminal" evidence="7">
    <location>
        <begin position="199"/>
        <end position="295"/>
    </location>
</feature>
<dbReference type="GO" id="GO:0008270">
    <property type="term" value="F:zinc ion binding"/>
    <property type="evidence" value="ECO:0007669"/>
    <property type="project" value="UniProtKB-KW"/>
</dbReference>
<protein>
    <recommendedName>
        <fullName evidence="7">Replication factor A C-terminal domain-containing protein</fullName>
    </recommendedName>
</protein>
<comment type="similarity">
    <text evidence="1">Belongs to the replication factor A protein 1 family.</text>
</comment>
<dbReference type="CDD" id="cd04476">
    <property type="entry name" value="RPA1_DBD_C"/>
    <property type="match status" value="1"/>
</dbReference>
<evidence type="ECO:0000256" key="1">
    <source>
        <dbReference type="ARBA" id="ARBA00005690"/>
    </source>
</evidence>
<keyword evidence="4" id="KW-0862">Zinc</keyword>
<evidence type="ECO:0000259" key="7">
    <source>
        <dbReference type="Pfam" id="PF08646"/>
    </source>
</evidence>
<dbReference type="Proteomes" id="UP000823388">
    <property type="component" value="Chromosome 9K"/>
</dbReference>
<dbReference type="OrthoDB" id="642880at2759"/>
<feature type="region of interest" description="Disordered" evidence="6">
    <location>
        <begin position="1"/>
        <end position="153"/>
    </location>
</feature>
<dbReference type="PANTHER" id="PTHR47165">
    <property type="entry name" value="OS03G0429900 PROTEIN"/>
    <property type="match status" value="1"/>
</dbReference>
<keyword evidence="5" id="KW-0238">DNA-binding</keyword>
<dbReference type="PANTHER" id="PTHR47165:SF3">
    <property type="entry name" value="RETROTRANSPOSON-LIKE PROTEIN"/>
    <property type="match status" value="1"/>
</dbReference>
<dbReference type="SUPFAM" id="SSF50249">
    <property type="entry name" value="Nucleic acid-binding proteins"/>
    <property type="match status" value="1"/>
</dbReference>
<feature type="compositionally biased region" description="Basic and acidic residues" evidence="6">
    <location>
        <begin position="118"/>
        <end position="140"/>
    </location>
</feature>
<feature type="compositionally biased region" description="Polar residues" evidence="6">
    <location>
        <begin position="44"/>
        <end position="80"/>
    </location>
</feature>
<sequence>MASSSESLSSDDTVASSSESPSSSDDDTMASSSEPPSSGDDTRASSSESPSDDNNTTASSAESLGSDDNNTPSSSEIVSSDDNKTASSSESRSSDDEEKRRGKDVDGISGGSTNGQWERNDRNDLRGGHGGASERPDDRGQALPLPIQKGNPAPQISRAQKLADSWRTIQQLKSLVRKEYGEDTMFLCRVSLIAIDCTSGWCYLGCDTCHKSMYDAPRKCKCRRCGPIKRPVYWYKLNTKVKDATCTMNLMIFCEVAEDLVGVSADELIDKIKNDDEWFTMPNKIRALLGSMHTFQVFDKYRNGRREFLGEFNHGPCYRPSTCCVHCSMQGGACP</sequence>
<feature type="compositionally biased region" description="Basic and acidic residues" evidence="6">
    <location>
        <begin position="92"/>
        <end position="106"/>
    </location>
</feature>
<accession>A0A8T0NG98</accession>
<evidence type="ECO:0000256" key="2">
    <source>
        <dbReference type="ARBA" id="ARBA00022723"/>
    </source>
</evidence>
<keyword evidence="9" id="KW-1185">Reference proteome</keyword>
<evidence type="ECO:0000313" key="9">
    <source>
        <dbReference type="Proteomes" id="UP000823388"/>
    </source>
</evidence>
<dbReference type="InterPro" id="IPR047192">
    <property type="entry name" value="Euk_RPA1_DBD_C"/>
</dbReference>
<reference evidence="8" key="1">
    <citation type="submission" date="2020-05" db="EMBL/GenBank/DDBJ databases">
        <title>WGS assembly of Panicum virgatum.</title>
        <authorList>
            <person name="Lovell J.T."/>
            <person name="Jenkins J."/>
            <person name="Shu S."/>
            <person name="Juenger T.E."/>
            <person name="Schmutz J."/>
        </authorList>
    </citation>
    <scope>NUCLEOTIDE SEQUENCE</scope>
    <source>
        <strain evidence="8">AP13</strain>
    </source>
</reference>
<gene>
    <name evidence="8" type="ORF">PVAP13_9KG154300</name>
</gene>
<proteinExistence type="inferred from homology"/>
<dbReference type="EMBL" id="CM029053">
    <property type="protein sequence ID" value="KAG2548223.1"/>
    <property type="molecule type" value="Genomic_DNA"/>
</dbReference>
<evidence type="ECO:0000313" key="8">
    <source>
        <dbReference type="EMBL" id="KAG2548223.1"/>
    </source>
</evidence>
<dbReference type="GO" id="GO:0003677">
    <property type="term" value="F:DNA binding"/>
    <property type="evidence" value="ECO:0007669"/>
    <property type="project" value="UniProtKB-KW"/>
</dbReference>